<dbReference type="EMBL" id="LAVO01000001">
    <property type="protein sequence ID" value="KOS12293.1"/>
    <property type="molecule type" value="Genomic_DNA"/>
</dbReference>
<keyword evidence="1" id="KW-0472">Membrane</keyword>
<evidence type="ECO:0000313" key="2">
    <source>
        <dbReference type="EMBL" id="KOS12293.1"/>
    </source>
</evidence>
<sequence length="387" mass="42222">MTASPSPTGVFDPRPLTDPVDRAAVRAHAAARRERGASTGGFRMPQIVGVILAVVFAGFFVWIGATILSAVLSVFFGMGSGALTDVLLVLVGVGIPVLAIAAFVGAVVVIVYRTYFGSAARAYRLDRFAQANGMSFVGEVSAPPLPGMIFSLGRARTADDVLRGERPRWVEFGNYRYTTGSGKNSRTHRWGYVAVKLDTPLPHIVLDAVGNNGLFGSNLPQSFEKEQRLGLEGDFDRYFSLYCPTGYERDALYLFTPDVMARFIDNAAALDVEIVDDWLFLYSHRPFSTLDPATWAWLFSAVGALLDKLDQWARWRDDRLAAERAAGAAGAPAHDSLPFATPLEGLRPPPGVAAPGKRLRRRFSWLSIVAVVGLVLFWLLEVVWNAL</sequence>
<feature type="transmembrane region" description="Helical" evidence="1">
    <location>
        <begin position="47"/>
        <end position="75"/>
    </location>
</feature>
<evidence type="ECO:0000313" key="3">
    <source>
        <dbReference type="Proteomes" id="UP000037737"/>
    </source>
</evidence>
<proteinExistence type="predicted"/>
<reference evidence="2" key="1">
    <citation type="submission" date="2015-04" db="EMBL/GenBank/DDBJ databases">
        <title>Complete genome sequence of Microbacterium chocolatum SIT 101, a bacterium enantioselectively hydrolyzing mesomeric diesters.</title>
        <authorList>
            <person name="Li X."/>
            <person name="Xu Y."/>
        </authorList>
    </citation>
    <scope>NUCLEOTIDE SEQUENCE [LARGE SCALE GENOMIC DNA]</scope>
    <source>
        <strain evidence="2">SIT 101</strain>
    </source>
</reference>
<dbReference type="AlphaFoldDB" id="A0A0M9VMI3"/>
<keyword evidence="3" id="KW-1185">Reference proteome</keyword>
<keyword evidence="1" id="KW-1133">Transmembrane helix</keyword>
<evidence type="ECO:0008006" key="4">
    <source>
        <dbReference type="Google" id="ProtNLM"/>
    </source>
</evidence>
<dbReference type="PATRIC" id="fig|84292.3.peg.557"/>
<comment type="caution">
    <text evidence="2">The sequence shown here is derived from an EMBL/GenBank/DDBJ whole genome shotgun (WGS) entry which is preliminary data.</text>
</comment>
<organism evidence="2 3">
    <name type="scientific">Microbacterium aurantiacum</name>
    <dbReference type="NCBI Taxonomy" id="162393"/>
    <lineage>
        <taxon>Bacteria</taxon>
        <taxon>Bacillati</taxon>
        <taxon>Actinomycetota</taxon>
        <taxon>Actinomycetes</taxon>
        <taxon>Micrococcales</taxon>
        <taxon>Microbacteriaceae</taxon>
        <taxon>Microbacterium</taxon>
    </lineage>
</organism>
<keyword evidence="1" id="KW-0812">Transmembrane</keyword>
<evidence type="ECO:0000256" key="1">
    <source>
        <dbReference type="SAM" id="Phobius"/>
    </source>
</evidence>
<accession>A0A0M9VMI3</accession>
<dbReference type="Proteomes" id="UP000037737">
    <property type="component" value="Unassembled WGS sequence"/>
</dbReference>
<feature type="transmembrane region" description="Helical" evidence="1">
    <location>
        <begin position="363"/>
        <end position="384"/>
    </location>
</feature>
<gene>
    <name evidence="2" type="ORF">XI38_02690</name>
</gene>
<name>A0A0M9VMI3_9MICO</name>
<dbReference type="OrthoDB" id="5054050at2"/>
<protein>
    <recommendedName>
        <fullName evidence="4">DUF3137 domain-containing protein</fullName>
    </recommendedName>
</protein>
<dbReference type="KEGG" id="mcw:A8L33_03600"/>
<feature type="transmembrane region" description="Helical" evidence="1">
    <location>
        <begin position="87"/>
        <end position="112"/>
    </location>
</feature>